<dbReference type="GO" id="GO:0052618">
    <property type="term" value="F:coenzyme F420-0:L-glutamate ligase activity"/>
    <property type="evidence" value="ECO:0007669"/>
    <property type="project" value="TreeGrafter"/>
</dbReference>
<comment type="caution">
    <text evidence="2">The sequence shown here is derived from an EMBL/GenBank/DDBJ whole genome shotgun (WGS) entry which is preliminary data.</text>
</comment>
<organism evidence="2">
    <name type="scientific">marine sediment metagenome</name>
    <dbReference type="NCBI Taxonomy" id="412755"/>
    <lineage>
        <taxon>unclassified sequences</taxon>
        <taxon>metagenomes</taxon>
        <taxon>ecological metagenomes</taxon>
    </lineage>
</organism>
<dbReference type="Gene3D" id="3.30.1330.100">
    <property type="entry name" value="CofE-like"/>
    <property type="match status" value="1"/>
</dbReference>
<reference evidence="2" key="1">
    <citation type="journal article" date="2014" name="Front. Microbiol.">
        <title>High frequency of phylogenetically diverse reductive dehalogenase-homologous genes in deep subseafloor sedimentary metagenomes.</title>
        <authorList>
            <person name="Kawai M."/>
            <person name="Futagami T."/>
            <person name="Toyoda A."/>
            <person name="Takaki Y."/>
            <person name="Nishi S."/>
            <person name="Hori S."/>
            <person name="Arai W."/>
            <person name="Tsubouchi T."/>
            <person name="Morono Y."/>
            <person name="Uchiyama I."/>
            <person name="Ito T."/>
            <person name="Fujiyama A."/>
            <person name="Inagaki F."/>
            <person name="Takami H."/>
        </authorList>
    </citation>
    <scope>NUCLEOTIDE SEQUENCE</scope>
    <source>
        <strain evidence="2">Expedition CK06-06</strain>
    </source>
</reference>
<protein>
    <recommendedName>
        <fullName evidence="1">Coenzyme F420:L-glutamate ligase-like domain-containing protein</fullName>
    </recommendedName>
</protein>
<accession>X1GQT0</accession>
<dbReference type="EMBL" id="BARU01021345">
    <property type="protein sequence ID" value="GAH59532.1"/>
    <property type="molecule type" value="Genomic_DNA"/>
</dbReference>
<dbReference type="PANTHER" id="PTHR47917:SF1">
    <property type="entry name" value="COENZYME F420:L-GLUTAMATE LIGASE"/>
    <property type="match status" value="1"/>
</dbReference>
<evidence type="ECO:0000259" key="1">
    <source>
        <dbReference type="Pfam" id="PF01996"/>
    </source>
</evidence>
<name>X1GQT0_9ZZZZ</name>
<dbReference type="Pfam" id="PF01996">
    <property type="entry name" value="F420_ligase"/>
    <property type="match status" value="1"/>
</dbReference>
<evidence type="ECO:0000313" key="2">
    <source>
        <dbReference type="EMBL" id="GAH59532.1"/>
    </source>
</evidence>
<dbReference type="AlphaFoldDB" id="X1GQT0"/>
<proteinExistence type="predicted"/>
<dbReference type="Gene3D" id="3.90.1660.10">
    <property type="entry name" value="CofE-like domain"/>
    <property type="match status" value="1"/>
</dbReference>
<sequence length="253" mass="29139">MLTKTVKTRPFIPPQDDLLSLIKESFSTLKLKEKSIFVITSKIVSIWQGRCVEINLIEDKDELIKKEAEFYLDREKVPNRYVMLTMKQNLLIPTAGIDESNGKGYFILWPKDPYQAAKEIYNFIKRNYHLNNFGIIISDSHCIPLRWGTIGITLAYYGFYPLKDYRGTKDIFGRVMKMTQSNLADSIAAAAVCIMGEGDEQTPIAIVEDLDLVEFKEFNPTNSNPLEIDRYDDIYAPLLNTIKWKKGGNYQEK</sequence>
<dbReference type="SUPFAM" id="SSF144010">
    <property type="entry name" value="CofE-like"/>
    <property type="match status" value="1"/>
</dbReference>
<feature type="domain" description="Coenzyme F420:L-glutamate ligase-like" evidence="1">
    <location>
        <begin position="10"/>
        <end position="208"/>
    </location>
</feature>
<gene>
    <name evidence="2" type="ORF">S03H2_34945</name>
</gene>
<dbReference type="PANTHER" id="PTHR47917">
    <property type="match status" value="1"/>
</dbReference>
<dbReference type="InterPro" id="IPR002847">
    <property type="entry name" value="F420-0_gamma-glut_ligase-dom"/>
</dbReference>